<organism evidence="2 3">
    <name type="scientific">Crotalaria pallida</name>
    <name type="common">Smooth rattlebox</name>
    <name type="synonym">Crotalaria striata</name>
    <dbReference type="NCBI Taxonomy" id="3830"/>
    <lineage>
        <taxon>Eukaryota</taxon>
        <taxon>Viridiplantae</taxon>
        <taxon>Streptophyta</taxon>
        <taxon>Embryophyta</taxon>
        <taxon>Tracheophyta</taxon>
        <taxon>Spermatophyta</taxon>
        <taxon>Magnoliopsida</taxon>
        <taxon>eudicotyledons</taxon>
        <taxon>Gunneridae</taxon>
        <taxon>Pentapetalae</taxon>
        <taxon>rosids</taxon>
        <taxon>fabids</taxon>
        <taxon>Fabales</taxon>
        <taxon>Fabaceae</taxon>
        <taxon>Papilionoideae</taxon>
        <taxon>50 kb inversion clade</taxon>
        <taxon>genistoids sensu lato</taxon>
        <taxon>core genistoids</taxon>
        <taxon>Crotalarieae</taxon>
        <taxon>Crotalaria</taxon>
    </lineage>
</organism>
<evidence type="ECO:0000256" key="1">
    <source>
        <dbReference type="SAM" id="MobiDB-lite"/>
    </source>
</evidence>
<comment type="caution">
    <text evidence="2">The sequence shown here is derived from an EMBL/GenBank/DDBJ whole genome shotgun (WGS) entry which is preliminary data.</text>
</comment>
<evidence type="ECO:0000313" key="2">
    <source>
        <dbReference type="EMBL" id="KAK7282000.1"/>
    </source>
</evidence>
<dbReference type="AlphaFoldDB" id="A0AAN9FYY4"/>
<sequence length="83" mass="9814">MECCMDVTTWSKSGIGWKRTARGWNYRDKVRYEERWNYTTRDEATMESDDPAETSTRKVAFPGKKKGHKKKEDLHPIAFDRVV</sequence>
<keyword evidence="3" id="KW-1185">Reference proteome</keyword>
<proteinExistence type="predicted"/>
<protein>
    <submittedName>
        <fullName evidence="2">Uncharacterized protein</fullName>
    </submittedName>
</protein>
<reference evidence="2 3" key="1">
    <citation type="submission" date="2024-01" db="EMBL/GenBank/DDBJ databases">
        <title>The genomes of 5 underutilized Papilionoideae crops provide insights into root nodulation and disease resistanc.</title>
        <authorList>
            <person name="Yuan L."/>
        </authorList>
    </citation>
    <scope>NUCLEOTIDE SEQUENCE [LARGE SCALE GENOMIC DNA]</scope>
    <source>
        <strain evidence="2">ZHUSHIDOU_FW_LH</strain>
        <tissue evidence="2">Leaf</tissue>
    </source>
</reference>
<evidence type="ECO:0000313" key="3">
    <source>
        <dbReference type="Proteomes" id="UP001372338"/>
    </source>
</evidence>
<dbReference type="EMBL" id="JAYWIO010000002">
    <property type="protein sequence ID" value="KAK7282000.1"/>
    <property type="molecule type" value="Genomic_DNA"/>
</dbReference>
<name>A0AAN9FYY4_CROPI</name>
<dbReference type="Proteomes" id="UP001372338">
    <property type="component" value="Unassembled WGS sequence"/>
</dbReference>
<gene>
    <name evidence="2" type="ORF">RIF29_10449</name>
</gene>
<feature type="region of interest" description="Disordered" evidence="1">
    <location>
        <begin position="43"/>
        <end position="72"/>
    </location>
</feature>
<accession>A0AAN9FYY4</accession>